<dbReference type="InterPro" id="IPR006629">
    <property type="entry name" value="LITAF"/>
</dbReference>
<dbReference type="GO" id="GO:0008270">
    <property type="term" value="F:zinc ion binding"/>
    <property type="evidence" value="ECO:0007669"/>
    <property type="project" value="TreeGrafter"/>
</dbReference>
<evidence type="ECO:0000256" key="8">
    <source>
        <dbReference type="SAM" id="Phobius"/>
    </source>
</evidence>
<dbReference type="GO" id="GO:0098560">
    <property type="term" value="C:cytoplasmic side of late endosome membrane"/>
    <property type="evidence" value="ECO:0007669"/>
    <property type="project" value="TreeGrafter"/>
</dbReference>
<keyword evidence="7 8" id="KW-0472">Membrane</keyword>
<evidence type="ECO:0000256" key="5">
    <source>
        <dbReference type="ARBA" id="ARBA00022723"/>
    </source>
</evidence>
<keyword evidence="8" id="KW-0812">Transmembrane</keyword>
<name>A0A4Z2GGI3_9TELE</name>
<comment type="subcellular location">
    <subcellularLocation>
        <location evidence="1">Endosome membrane</location>
        <topology evidence="1">Peripheral membrane protein</topology>
        <orientation evidence="1">Cytoplasmic side</orientation>
    </subcellularLocation>
    <subcellularLocation>
        <location evidence="2">Late endosome membrane</location>
    </subcellularLocation>
    <subcellularLocation>
        <location evidence="3">Lysosome membrane</location>
        <topology evidence="3">Peripheral membrane protein</topology>
        <orientation evidence="3">Cytoplasmic side</orientation>
    </subcellularLocation>
</comment>
<dbReference type="SMART" id="SM00714">
    <property type="entry name" value="LITAF"/>
    <property type="match status" value="1"/>
</dbReference>
<evidence type="ECO:0000259" key="9">
    <source>
        <dbReference type="PROSITE" id="PS51837"/>
    </source>
</evidence>
<dbReference type="PROSITE" id="PS51837">
    <property type="entry name" value="LITAF"/>
    <property type="match status" value="1"/>
</dbReference>
<dbReference type="Proteomes" id="UP000314294">
    <property type="component" value="Unassembled WGS sequence"/>
</dbReference>
<keyword evidence="11" id="KW-1185">Reference proteome</keyword>
<dbReference type="GO" id="GO:0005634">
    <property type="term" value="C:nucleus"/>
    <property type="evidence" value="ECO:0007669"/>
    <property type="project" value="TreeGrafter"/>
</dbReference>
<accession>A0A4Z2GGI3</accession>
<keyword evidence="6" id="KW-0862">Zinc</keyword>
<dbReference type="PANTHER" id="PTHR23292:SF45">
    <property type="entry name" value="LIPOPOLYSACCHARIDE-INDUCED TUMOR NECROSIS FACTOR-ALPHA FACTOR HOMOLOG"/>
    <property type="match status" value="1"/>
</dbReference>
<feature type="domain" description="LITAF" evidence="9">
    <location>
        <begin position="57"/>
        <end position="141"/>
    </location>
</feature>
<keyword evidence="8" id="KW-1133">Transmembrane helix</keyword>
<dbReference type="AlphaFoldDB" id="A0A4Z2GGI3"/>
<sequence>MEPPSYEEASLHPPVLDTAVFSVLPPPSYSASLHSSLTPPPTYGEAVGGTPVVVTTQPAPVPISVTHLGDVPGLVRCPHCHRVVISKVTYEAGRAAWCTCLLLAMMGLICGCCLIPFMVRGLQDAHHSCPHCKNHLHVTTSLSACR</sequence>
<comment type="similarity">
    <text evidence="4">Belongs to the CDIP1/LITAF family.</text>
</comment>
<evidence type="ECO:0000313" key="10">
    <source>
        <dbReference type="EMBL" id="TNN52658.1"/>
    </source>
</evidence>
<evidence type="ECO:0000256" key="4">
    <source>
        <dbReference type="ARBA" id="ARBA00005975"/>
    </source>
</evidence>
<feature type="transmembrane region" description="Helical" evidence="8">
    <location>
        <begin position="95"/>
        <end position="119"/>
    </location>
</feature>
<proteinExistence type="inferred from homology"/>
<comment type="caution">
    <text evidence="10">The sequence shown here is derived from an EMBL/GenBank/DDBJ whole genome shotgun (WGS) entry which is preliminary data.</text>
</comment>
<protein>
    <submittedName>
        <fullName evidence="10">Lipopolysaccharide-induced tumor necrosis factor-alpha factor</fullName>
    </submittedName>
</protein>
<dbReference type="GO" id="GO:0098574">
    <property type="term" value="C:cytoplasmic side of lysosomal membrane"/>
    <property type="evidence" value="ECO:0007669"/>
    <property type="project" value="TreeGrafter"/>
</dbReference>
<evidence type="ECO:0000256" key="6">
    <source>
        <dbReference type="ARBA" id="ARBA00022833"/>
    </source>
</evidence>
<evidence type="ECO:0000313" key="11">
    <source>
        <dbReference type="Proteomes" id="UP000314294"/>
    </source>
</evidence>
<evidence type="ECO:0000256" key="7">
    <source>
        <dbReference type="ARBA" id="ARBA00023136"/>
    </source>
</evidence>
<dbReference type="EMBL" id="SRLO01000539">
    <property type="protein sequence ID" value="TNN52658.1"/>
    <property type="molecule type" value="Genomic_DNA"/>
</dbReference>
<evidence type="ECO:0000256" key="1">
    <source>
        <dbReference type="ARBA" id="ARBA00004125"/>
    </source>
</evidence>
<dbReference type="OrthoDB" id="4713066at2759"/>
<evidence type="ECO:0000256" key="2">
    <source>
        <dbReference type="ARBA" id="ARBA00004414"/>
    </source>
</evidence>
<gene>
    <name evidence="10" type="primary">litaf_0</name>
    <name evidence="10" type="ORF">EYF80_037109</name>
</gene>
<evidence type="ECO:0000256" key="3">
    <source>
        <dbReference type="ARBA" id="ARBA00004630"/>
    </source>
</evidence>
<dbReference type="Pfam" id="PF10601">
    <property type="entry name" value="zf-LITAF-like"/>
    <property type="match status" value="1"/>
</dbReference>
<keyword evidence="5" id="KW-0479">Metal-binding</keyword>
<dbReference type="PANTHER" id="PTHR23292">
    <property type="entry name" value="LIPOPOLYSACCHARIDE-INDUCED TUMOR NECROSIS FACTOR-ALPHA FACTOR"/>
    <property type="match status" value="1"/>
</dbReference>
<dbReference type="InterPro" id="IPR037519">
    <property type="entry name" value="LITAF_fam"/>
</dbReference>
<reference evidence="10 11" key="1">
    <citation type="submission" date="2019-03" db="EMBL/GenBank/DDBJ databases">
        <title>First draft genome of Liparis tanakae, snailfish: a comprehensive survey of snailfish specific genes.</title>
        <authorList>
            <person name="Kim W."/>
            <person name="Song I."/>
            <person name="Jeong J.-H."/>
            <person name="Kim D."/>
            <person name="Kim S."/>
            <person name="Ryu S."/>
            <person name="Song J.Y."/>
            <person name="Lee S.K."/>
        </authorList>
    </citation>
    <scope>NUCLEOTIDE SEQUENCE [LARGE SCALE GENOMIC DNA]</scope>
    <source>
        <tissue evidence="10">Muscle</tissue>
    </source>
</reference>
<organism evidence="10 11">
    <name type="scientific">Liparis tanakae</name>
    <name type="common">Tanaka's snailfish</name>
    <dbReference type="NCBI Taxonomy" id="230148"/>
    <lineage>
        <taxon>Eukaryota</taxon>
        <taxon>Metazoa</taxon>
        <taxon>Chordata</taxon>
        <taxon>Craniata</taxon>
        <taxon>Vertebrata</taxon>
        <taxon>Euteleostomi</taxon>
        <taxon>Actinopterygii</taxon>
        <taxon>Neopterygii</taxon>
        <taxon>Teleostei</taxon>
        <taxon>Neoteleostei</taxon>
        <taxon>Acanthomorphata</taxon>
        <taxon>Eupercaria</taxon>
        <taxon>Perciformes</taxon>
        <taxon>Cottioidei</taxon>
        <taxon>Cottales</taxon>
        <taxon>Liparidae</taxon>
        <taxon>Liparis</taxon>
    </lineage>
</organism>